<dbReference type="CTD" id="54463"/>
<feature type="region of interest" description="Disordered" evidence="1">
    <location>
        <begin position="104"/>
        <end position="129"/>
    </location>
</feature>
<dbReference type="GO" id="GO:0043524">
    <property type="term" value="P:negative regulation of neuron apoptotic process"/>
    <property type="evidence" value="ECO:0007669"/>
    <property type="project" value="TreeGrafter"/>
</dbReference>
<feature type="compositionally biased region" description="Basic and acidic residues" evidence="1">
    <location>
        <begin position="1"/>
        <end position="21"/>
    </location>
</feature>
<name>A0A7F8QAR4_LEPWE</name>
<feature type="compositionally biased region" description="Acidic residues" evidence="1">
    <location>
        <begin position="118"/>
        <end position="129"/>
    </location>
</feature>
<proteinExistence type="predicted"/>
<dbReference type="GeneID" id="102726477"/>
<gene>
    <name evidence="3" type="primary">RETREG1</name>
</gene>
<feature type="region of interest" description="Disordered" evidence="1">
    <location>
        <begin position="1"/>
        <end position="73"/>
    </location>
</feature>
<keyword evidence="2" id="KW-1185">Reference proteome</keyword>
<dbReference type="PANTHER" id="PTHR28659">
    <property type="entry name" value="RETICULON-LIKE PROTEIN"/>
    <property type="match status" value="1"/>
</dbReference>
<dbReference type="InterPro" id="IPR043384">
    <property type="entry name" value="RETREG1/3"/>
</dbReference>
<feature type="region of interest" description="Disordered" evidence="1">
    <location>
        <begin position="141"/>
        <end position="170"/>
    </location>
</feature>
<evidence type="ECO:0000313" key="3">
    <source>
        <dbReference type="RefSeq" id="XP_030878325.1"/>
    </source>
</evidence>
<feature type="compositionally biased region" description="Polar residues" evidence="1">
    <location>
        <begin position="144"/>
        <end position="163"/>
    </location>
</feature>
<accession>A0A7F8QAR4</accession>
<evidence type="ECO:0000256" key="1">
    <source>
        <dbReference type="SAM" id="MobiDB-lite"/>
    </source>
</evidence>
<evidence type="ECO:0000313" key="2">
    <source>
        <dbReference type="Proteomes" id="UP000245341"/>
    </source>
</evidence>
<dbReference type="RefSeq" id="XP_030878325.1">
    <property type="nucleotide sequence ID" value="XM_031022465.1"/>
</dbReference>
<dbReference type="OrthoDB" id="10029527at2759"/>
<dbReference type="Proteomes" id="UP000245341">
    <property type="component" value="Unplaced"/>
</dbReference>
<dbReference type="PANTHER" id="PTHR28659:SF3">
    <property type="entry name" value="RETICULOPHAGY REGULATOR 1"/>
    <property type="match status" value="1"/>
</dbReference>
<protein>
    <submittedName>
        <fullName evidence="3">Reticulophagy regulator 1</fullName>
    </submittedName>
</protein>
<feature type="non-terminal residue" evidence="3">
    <location>
        <position position="1"/>
    </location>
</feature>
<organism evidence="2 3">
    <name type="scientific">Leptonychotes weddellii</name>
    <name type="common">Weddell seal</name>
    <name type="synonym">Otaria weddellii</name>
    <dbReference type="NCBI Taxonomy" id="9713"/>
    <lineage>
        <taxon>Eukaryota</taxon>
        <taxon>Metazoa</taxon>
        <taxon>Chordata</taxon>
        <taxon>Craniata</taxon>
        <taxon>Vertebrata</taxon>
        <taxon>Euteleostomi</taxon>
        <taxon>Mammalia</taxon>
        <taxon>Eutheria</taxon>
        <taxon>Laurasiatheria</taxon>
        <taxon>Carnivora</taxon>
        <taxon>Caniformia</taxon>
        <taxon>Pinnipedia</taxon>
        <taxon>Phocidae</taxon>
        <taxon>Monachinae</taxon>
        <taxon>Lobodontini</taxon>
        <taxon>Leptonychotes</taxon>
    </lineage>
</organism>
<sequence>CIIHSTDLDRPSEEVFSRDLSDFPSVENGTGTNDEDEFSLGLPTEQRRKKEQLDSSLRASGERQSAAGLTLPLSSDQTFHLMRNLAGDAIAAAVTAAIKEQLEGAQQALSQAAPSPGDDTDPEEGDDFELLDQSELDQIESELGLSQDQEAEAQQNKKSSGFLSNLLGGP</sequence>
<feature type="compositionally biased region" description="Low complexity" evidence="1">
    <location>
        <begin position="105"/>
        <end position="117"/>
    </location>
</feature>
<reference evidence="3" key="1">
    <citation type="submission" date="2025-08" db="UniProtKB">
        <authorList>
            <consortium name="RefSeq"/>
        </authorList>
    </citation>
    <scope>IDENTIFICATION</scope>
    <source>
        <tissue evidence="3">Liver</tissue>
    </source>
</reference>
<dbReference type="GO" id="GO:0061709">
    <property type="term" value="P:reticulophagy"/>
    <property type="evidence" value="ECO:0007669"/>
    <property type="project" value="InterPro"/>
</dbReference>
<dbReference type="GO" id="GO:0005789">
    <property type="term" value="C:endoplasmic reticulum membrane"/>
    <property type="evidence" value="ECO:0007669"/>
    <property type="project" value="TreeGrafter"/>
</dbReference>
<dbReference type="KEGG" id="lww:102726477"/>
<dbReference type="AlphaFoldDB" id="A0A7F8QAR4"/>